<evidence type="ECO:0000259" key="2">
    <source>
        <dbReference type="Pfam" id="PF14232"/>
    </source>
</evidence>
<gene>
    <name evidence="3" type="ORF">SNA_18715</name>
</gene>
<evidence type="ECO:0000313" key="4">
    <source>
        <dbReference type="Proteomes" id="UP000032458"/>
    </source>
</evidence>
<evidence type="ECO:0000259" key="1">
    <source>
        <dbReference type="Pfam" id="PF14231"/>
    </source>
</evidence>
<dbReference type="Pfam" id="PF14232">
    <property type="entry name" value="DUF4334"/>
    <property type="match status" value="1"/>
</dbReference>
<keyword evidence="4" id="KW-1185">Reference proteome</keyword>
<name>A0A0D7CLM3_9ACTN</name>
<feature type="domain" description="GXWXG" evidence="1">
    <location>
        <begin position="27"/>
        <end position="85"/>
    </location>
</feature>
<dbReference type="RefSeq" id="WP_030065446.1">
    <property type="nucleotide sequence ID" value="NZ_JRKI01000026.1"/>
</dbReference>
<sequence length="156" mass="17455">MDAIEARTRFSELRKQEGQVSAAELDEIWAALDTVRPEEILGEWKGSEFHTGHPLNGQHAQVGWYGKTFVSVRDAKPAICRSESGELYSNIELGKGEASLWSVEFRGEVTAAMIYDGMPALDHLKRVDDTTLMAIMNGKEVPEDGPFFYFTLERTA</sequence>
<comment type="caution">
    <text evidence="3">The sequence shown here is derived from an EMBL/GenBank/DDBJ whole genome shotgun (WGS) entry which is preliminary data.</text>
</comment>
<dbReference type="Pfam" id="PF14231">
    <property type="entry name" value="GXWXG"/>
    <property type="match status" value="1"/>
</dbReference>
<dbReference type="EMBL" id="JRKI01000026">
    <property type="protein sequence ID" value="KIZ16991.1"/>
    <property type="molecule type" value="Genomic_DNA"/>
</dbReference>
<dbReference type="Proteomes" id="UP000032458">
    <property type="component" value="Unassembled WGS sequence"/>
</dbReference>
<dbReference type="AlphaFoldDB" id="A0A0D7CLM3"/>
<dbReference type="PATRIC" id="fig|1240678.4.peg.3942"/>
<dbReference type="InterPro" id="IPR025951">
    <property type="entry name" value="GXWXG_dom"/>
</dbReference>
<evidence type="ECO:0000313" key="3">
    <source>
        <dbReference type="EMBL" id="KIZ16991.1"/>
    </source>
</evidence>
<dbReference type="InterPro" id="IPR025568">
    <property type="entry name" value="DUF4334"/>
</dbReference>
<protein>
    <recommendedName>
        <fullName evidence="5">GXWXG protein</fullName>
    </recommendedName>
</protein>
<evidence type="ECO:0008006" key="5">
    <source>
        <dbReference type="Google" id="ProtNLM"/>
    </source>
</evidence>
<reference evidence="3 4" key="1">
    <citation type="submission" date="2014-09" db="EMBL/GenBank/DDBJ databases">
        <title>Draft genome sequence of Streptomyces natalensis ATCC 27448, producer of the antifungal pimaricin.</title>
        <authorList>
            <person name="Mendes M.V."/>
            <person name="Beites T."/>
            <person name="Pires S."/>
            <person name="Santos C.L."/>
            <person name="Moradas-Ferreira P."/>
        </authorList>
    </citation>
    <scope>NUCLEOTIDE SEQUENCE [LARGE SCALE GENOMIC DNA]</scope>
    <source>
        <strain evidence="3 4">ATCC 27448</strain>
    </source>
</reference>
<organism evidence="3 4">
    <name type="scientific">Streptomyces natalensis ATCC 27448</name>
    <dbReference type="NCBI Taxonomy" id="1240678"/>
    <lineage>
        <taxon>Bacteria</taxon>
        <taxon>Bacillati</taxon>
        <taxon>Actinomycetota</taxon>
        <taxon>Actinomycetes</taxon>
        <taxon>Kitasatosporales</taxon>
        <taxon>Streptomycetaceae</taxon>
        <taxon>Streptomyces</taxon>
    </lineage>
</organism>
<dbReference type="Gene3D" id="2.40.128.580">
    <property type="entry name" value="GXWXG domain"/>
    <property type="match status" value="1"/>
</dbReference>
<feature type="domain" description="DUF4334" evidence="2">
    <location>
        <begin position="96"/>
        <end position="154"/>
    </location>
</feature>
<accession>A0A0D7CLM3</accession>
<proteinExistence type="predicted"/>